<feature type="region of interest" description="Disordered" evidence="5">
    <location>
        <begin position="193"/>
        <end position="342"/>
    </location>
</feature>
<evidence type="ECO:0000259" key="6">
    <source>
        <dbReference type="PROSITE" id="PS50089"/>
    </source>
</evidence>
<keyword evidence="1" id="KW-0479">Metal-binding</keyword>
<feature type="compositionally biased region" description="Polar residues" evidence="5">
    <location>
        <begin position="853"/>
        <end position="866"/>
    </location>
</feature>
<name>A0A915CCC6_PARUN</name>
<dbReference type="GO" id="GO:0008270">
    <property type="term" value="F:zinc ion binding"/>
    <property type="evidence" value="ECO:0007669"/>
    <property type="project" value="UniProtKB-KW"/>
</dbReference>
<feature type="region of interest" description="Disordered" evidence="5">
    <location>
        <begin position="1027"/>
        <end position="1057"/>
    </location>
</feature>
<dbReference type="InterPro" id="IPR013083">
    <property type="entry name" value="Znf_RING/FYVE/PHD"/>
</dbReference>
<feature type="compositionally biased region" description="Polar residues" evidence="5">
    <location>
        <begin position="1073"/>
        <end position="1091"/>
    </location>
</feature>
<keyword evidence="3" id="KW-0862">Zinc</keyword>
<evidence type="ECO:0000256" key="3">
    <source>
        <dbReference type="ARBA" id="ARBA00022833"/>
    </source>
</evidence>
<dbReference type="InterPro" id="IPR001841">
    <property type="entry name" value="Znf_RING"/>
</dbReference>
<feature type="region of interest" description="Disordered" evidence="5">
    <location>
        <begin position="660"/>
        <end position="733"/>
    </location>
</feature>
<dbReference type="SUPFAM" id="SSF57850">
    <property type="entry name" value="RING/U-box"/>
    <property type="match status" value="1"/>
</dbReference>
<feature type="region of interest" description="Disordered" evidence="5">
    <location>
        <begin position="500"/>
        <end position="638"/>
    </location>
</feature>
<evidence type="ECO:0000256" key="5">
    <source>
        <dbReference type="SAM" id="MobiDB-lite"/>
    </source>
</evidence>
<feature type="domain" description="RING-type" evidence="6">
    <location>
        <begin position="31"/>
        <end position="71"/>
    </location>
</feature>
<sequence length="1200" mass="132035">MALSWFIVRSCCFRMNNRRVQGNDGCEETFCSICLSAARFPRGRLTGCGHVFCFSCVSRWMKNRSQCPVCNDWPKQMKKILKSGRTTEHKVELRTNDDYENELETDEGRGSRNRRREIRARCLVCEQLSDHEALLICSGVVGHSANGSAIRCRGIYHPSCVGLEELPPARRRLCPFCIDTQGTARRANSVALNGISSGHRGGGTLVISSQTSHEPASSSIDEPGPSWRERDQNHGCERGEQCGSSDDQPISRCLYMSAGSRTSKVRPSGRSREAVNDGRNGQNPPPANSTGVCEESDDASSGSRASRVRRGYRSGGLSESDSEGKTGYNLQPANSGGVNFNPENATLSAEKRLYYESRCRELAKSSEYDISGCNMQSTGSGGVFFNPEYAPWSPEERWCYENCCGESSKLSDHDTGAYNIQPVDSGGKINESSDASLGPEECCCLNPRFRRSSESRDNDTGGNNSFPSDNCDVCDKSSAASWDLEERLYREYHFRESFVSEDGDGNKYNLQHVDSDGVSGVSSNASSGRAQRFRRARRFRESSRSRESGTAGNDSFSAEYGDVSEELSEGSLSAEQRCQRKRPSRDSSQSTVEDAGEDNPFYADSGDRSDESSGASSCSKEHSSRESSDVENNSVSNREDWNAIDSSVLSERLDLSYDPRGRTAVTRTRKRKRRLTARSSMRGKVKRRKKSNKRAARRKKVSRNRSARAIRVSEERGSSARRRNRRGRATRSSVFRRSLPKFSLFNSDNDELPVENEPIPQNVEPDKENNETDLDLVGTILEQQATMMLSLHRARNSDDSTTIETEPLTKFSGSGDENITRIDGPAGRKMEARAEVSNIAGTSTRKNRPTRWGSPTTSVQSTNVTASIPLPTGPPIQQTISLEAIPIPNRTNMRPPISPQIALAAAPSSLNPSPSTSFALNAFAPPFGMGSSSICAQPPLGLSSIANPHLGQQHLLQLPPQMLPNLLMQPSFPISAVNSILAAGLLGNGSLGPPISQSGAPFVFGQVQMPTQNQQLTQQLANLASLQSTANSQQPRLPLSGVPPPPPVTATRIPEVDASLEPLTERIRQLTEANAVQSLGEGTSTTANGNDKPNKEDQEPKEFGGRKSASAEEEETSDVDARIHKNGPMFDQARHMLSESLKKAYKKKRITKDEYKEIMKKGVTALSQRTKLDEKKVHEYANKYIDCVLYRRKKKHVKEQ</sequence>
<dbReference type="PROSITE" id="PS50089">
    <property type="entry name" value="ZF_RING_2"/>
    <property type="match status" value="1"/>
</dbReference>
<evidence type="ECO:0000256" key="1">
    <source>
        <dbReference type="ARBA" id="ARBA00022723"/>
    </source>
</evidence>
<feature type="compositionally biased region" description="Basic and acidic residues" evidence="5">
    <location>
        <begin position="227"/>
        <end position="240"/>
    </location>
</feature>
<feature type="compositionally biased region" description="Low complexity" evidence="5">
    <location>
        <begin position="1027"/>
        <end position="1040"/>
    </location>
</feature>
<dbReference type="WBParaSite" id="PgR119X_g010_t02">
    <property type="protein sequence ID" value="PgR119X_g010_t02"/>
    <property type="gene ID" value="PgR119X_g010"/>
</dbReference>
<organism evidence="7 8">
    <name type="scientific">Parascaris univalens</name>
    <name type="common">Nematode worm</name>
    <dbReference type="NCBI Taxonomy" id="6257"/>
    <lineage>
        <taxon>Eukaryota</taxon>
        <taxon>Metazoa</taxon>
        <taxon>Ecdysozoa</taxon>
        <taxon>Nematoda</taxon>
        <taxon>Chromadorea</taxon>
        <taxon>Rhabditida</taxon>
        <taxon>Spirurina</taxon>
        <taxon>Ascaridomorpha</taxon>
        <taxon>Ascaridoidea</taxon>
        <taxon>Ascarididae</taxon>
        <taxon>Parascaris</taxon>
    </lineage>
</organism>
<feature type="compositionally biased region" description="Basic and acidic residues" evidence="5">
    <location>
        <begin position="619"/>
        <end position="628"/>
    </location>
</feature>
<feature type="region of interest" description="Disordered" evidence="5">
    <location>
        <begin position="796"/>
        <end position="829"/>
    </location>
</feature>
<feature type="compositionally biased region" description="Basic residues" evidence="5">
    <location>
        <begin position="667"/>
        <end position="708"/>
    </location>
</feature>
<dbReference type="AlphaFoldDB" id="A0A915CCC6"/>
<dbReference type="Proteomes" id="UP000887569">
    <property type="component" value="Unplaced"/>
</dbReference>
<evidence type="ECO:0000256" key="2">
    <source>
        <dbReference type="ARBA" id="ARBA00022771"/>
    </source>
</evidence>
<dbReference type="SMART" id="SM00184">
    <property type="entry name" value="RING"/>
    <property type="match status" value="2"/>
</dbReference>
<keyword evidence="7" id="KW-1185">Reference proteome</keyword>
<protein>
    <submittedName>
        <fullName evidence="8">PHD-type domain-containing protein</fullName>
    </submittedName>
</protein>
<reference evidence="8" key="1">
    <citation type="submission" date="2022-11" db="UniProtKB">
        <authorList>
            <consortium name="WormBaseParasite"/>
        </authorList>
    </citation>
    <scope>IDENTIFICATION</scope>
</reference>
<dbReference type="Pfam" id="PF13639">
    <property type="entry name" value="zf-RING_2"/>
    <property type="match status" value="1"/>
</dbReference>
<feature type="region of interest" description="Disordered" evidence="5">
    <location>
        <begin position="842"/>
        <end position="875"/>
    </location>
</feature>
<dbReference type="Pfam" id="PF23030">
    <property type="entry name" value="SCAF11-like_C"/>
    <property type="match status" value="1"/>
</dbReference>
<feature type="compositionally biased region" description="Low complexity" evidence="5">
    <location>
        <begin position="516"/>
        <end position="530"/>
    </location>
</feature>
<evidence type="ECO:0000313" key="8">
    <source>
        <dbReference type="WBParaSite" id="PgR119X_g010_t02"/>
    </source>
</evidence>
<feature type="compositionally biased region" description="Basic residues" evidence="5">
    <location>
        <begin position="719"/>
        <end position="729"/>
    </location>
</feature>
<feature type="region of interest" description="Disordered" evidence="5">
    <location>
        <begin position="1073"/>
        <end position="1127"/>
    </location>
</feature>
<evidence type="ECO:0000313" key="7">
    <source>
        <dbReference type="Proteomes" id="UP000887569"/>
    </source>
</evidence>
<evidence type="ECO:0000256" key="4">
    <source>
        <dbReference type="PROSITE-ProRule" id="PRU00175"/>
    </source>
</evidence>
<accession>A0A915CCC6</accession>
<feature type="compositionally biased region" description="Basic and acidic residues" evidence="5">
    <location>
        <begin position="1092"/>
        <end position="1105"/>
    </location>
</feature>
<dbReference type="Gene3D" id="3.30.40.10">
    <property type="entry name" value="Zinc/RING finger domain, C3HC4 (zinc finger)"/>
    <property type="match status" value="2"/>
</dbReference>
<keyword evidence="2 4" id="KW-0863">Zinc-finger</keyword>
<dbReference type="PROSITE" id="PS00518">
    <property type="entry name" value="ZF_RING_1"/>
    <property type="match status" value="1"/>
</dbReference>
<dbReference type="InterPro" id="IPR057031">
    <property type="entry name" value="SFR19-like_C"/>
</dbReference>
<dbReference type="InterPro" id="IPR017907">
    <property type="entry name" value="Znf_RING_CS"/>
</dbReference>
<feature type="compositionally biased region" description="Polar residues" evidence="5">
    <location>
        <begin position="328"/>
        <end position="342"/>
    </location>
</feature>
<feature type="compositionally biased region" description="Polar residues" evidence="5">
    <location>
        <begin position="206"/>
        <end position="220"/>
    </location>
</feature>
<proteinExistence type="predicted"/>